<evidence type="ECO:0000313" key="1">
    <source>
        <dbReference type="EMBL" id="RPB00274.1"/>
    </source>
</evidence>
<gene>
    <name evidence="1" type="ORF">L873DRAFT_1805405</name>
</gene>
<keyword evidence="2" id="KW-1185">Reference proteome</keyword>
<organism evidence="1 2">
    <name type="scientific">Choiromyces venosus 120613-1</name>
    <dbReference type="NCBI Taxonomy" id="1336337"/>
    <lineage>
        <taxon>Eukaryota</taxon>
        <taxon>Fungi</taxon>
        <taxon>Dikarya</taxon>
        <taxon>Ascomycota</taxon>
        <taxon>Pezizomycotina</taxon>
        <taxon>Pezizomycetes</taxon>
        <taxon>Pezizales</taxon>
        <taxon>Tuberaceae</taxon>
        <taxon>Choiromyces</taxon>
    </lineage>
</organism>
<name>A0A3N4JPN5_9PEZI</name>
<protein>
    <submittedName>
        <fullName evidence="1">Uncharacterized protein</fullName>
    </submittedName>
</protein>
<dbReference type="EMBL" id="ML120381">
    <property type="protein sequence ID" value="RPB00274.1"/>
    <property type="molecule type" value="Genomic_DNA"/>
</dbReference>
<accession>A0A3N4JPN5</accession>
<sequence length="55" mass="6266">MIQAGYYLQTSIPLKLSHTNQPQNNPPYHTTPNQLEQQLSVFVWGSTASPRPEKK</sequence>
<evidence type="ECO:0000313" key="2">
    <source>
        <dbReference type="Proteomes" id="UP000276215"/>
    </source>
</evidence>
<dbReference type="AlphaFoldDB" id="A0A3N4JPN5"/>
<dbReference type="Proteomes" id="UP000276215">
    <property type="component" value="Unassembled WGS sequence"/>
</dbReference>
<proteinExistence type="predicted"/>
<reference evidence="1 2" key="1">
    <citation type="journal article" date="2018" name="Nat. Ecol. Evol.">
        <title>Pezizomycetes genomes reveal the molecular basis of ectomycorrhizal truffle lifestyle.</title>
        <authorList>
            <person name="Murat C."/>
            <person name="Payen T."/>
            <person name="Noel B."/>
            <person name="Kuo A."/>
            <person name="Morin E."/>
            <person name="Chen J."/>
            <person name="Kohler A."/>
            <person name="Krizsan K."/>
            <person name="Balestrini R."/>
            <person name="Da Silva C."/>
            <person name="Montanini B."/>
            <person name="Hainaut M."/>
            <person name="Levati E."/>
            <person name="Barry K.W."/>
            <person name="Belfiori B."/>
            <person name="Cichocki N."/>
            <person name="Clum A."/>
            <person name="Dockter R.B."/>
            <person name="Fauchery L."/>
            <person name="Guy J."/>
            <person name="Iotti M."/>
            <person name="Le Tacon F."/>
            <person name="Lindquist E.A."/>
            <person name="Lipzen A."/>
            <person name="Malagnac F."/>
            <person name="Mello A."/>
            <person name="Molinier V."/>
            <person name="Miyauchi S."/>
            <person name="Poulain J."/>
            <person name="Riccioni C."/>
            <person name="Rubini A."/>
            <person name="Sitrit Y."/>
            <person name="Splivallo R."/>
            <person name="Traeger S."/>
            <person name="Wang M."/>
            <person name="Zifcakova L."/>
            <person name="Wipf D."/>
            <person name="Zambonelli A."/>
            <person name="Paolocci F."/>
            <person name="Nowrousian M."/>
            <person name="Ottonello S."/>
            <person name="Baldrian P."/>
            <person name="Spatafora J.W."/>
            <person name="Henrissat B."/>
            <person name="Nagy L.G."/>
            <person name="Aury J.M."/>
            <person name="Wincker P."/>
            <person name="Grigoriev I.V."/>
            <person name="Bonfante P."/>
            <person name="Martin F.M."/>
        </authorList>
    </citation>
    <scope>NUCLEOTIDE SEQUENCE [LARGE SCALE GENOMIC DNA]</scope>
    <source>
        <strain evidence="1 2">120613-1</strain>
    </source>
</reference>